<protein>
    <recommendedName>
        <fullName evidence="2">DCD domain-containing protein</fullName>
    </recommendedName>
</protein>
<organism evidence="3 5">
    <name type="scientific">Cuscuta epithymum</name>
    <dbReference type="NCBI Taxonomy" id="186058"/>
    <lineage>
        <taxon>Eukaryota</taxon>
        <taxon>Viridiplantae</taxon>
        <taxon>Streptophyta</taxon>
        <taxon>Embryophyta</taxon>
        <taxon>Tracheophyta</taxon>
        <taxon>Spermatophyta</taxon>
        <taxon>Magnoliopsida</taxon>
        <taxon>eudicotyledons</taxon>
        <taxon>Gunneridae</taxon>
        <taxon>Pentapetalae</taxon>
        <taxon>asterids</taxon>
        <taxon>lamiids</taxon>
        <taxon>Solanales</taxon>
        <taxon>Convolvulaceae</taxon>
        <taxon>Cuscuteae</taxon>
        <taxon>Cuscuta</taxon>
        <taxon>Cuscuta subgen. Cuscuta</taxon>
    </lineage>
</organism>
<dbReference type="InterPro" id="IPR044832">
    <property type="entry name" value="NRP-like"/>
</dbReference>
<keyword evidence="5" id="KW-1185">Reference proteome</keyword>
<dbReference type="AlphaFoldDB" id="A0AAV0E6Y8"/>
<name>A0AAV0E6Y8_9ASTE</name>
<dbReference type="InterPro" id="IPR015915">
    <property type="entry name" value="Kelch-typ_b-propeller"/>
</dbReference>
<dbReference type="EMBL" id="CAMAPF010000894">
    <property type="protein sequence ID" value="CAH9118438.1"/>
    <property type="molecule type" value="Genomic_DNA"/>
</dbReference>
<evidence type="ECO:0000313" key="4">
    <source>
        <dbReference type="EMBL" id="CAH9142150.1"/>
    </source>
</evidence>
<dbReference type="PANTHER" id="PTHR46034:SF7">
    <property type="entry name" value="INFLUENZA VIRUS NS1A-BINDING PROTEIN"/>
    <property type="match status" value="1"/>
</dbReference>
<dbReference type="SUPFAM" id="SSF117281">
    <property type="entry name" value="Kelch motif"/>
    <property type="match status" value="1"/>
</dbReference>
<evidence type="ECO:0000256" key="1">
    <source>
        <dbReference type="SAM" id="Coils"/>
    </source>
</evidence>
<sequence length="734" mass="81701">MTRPVRIGKSCGSITSLPCALFMHAHIPPGSLNRFAPHFTSISNGKLPLNARMGTEWRTETSTAHDLPRSPPNQQFGASNFRNLRKGQLGGVIFGCKNDTIEECLHRQLFGLPFPHFAYVKNIVAGLPLFLFNYSDRKLYGIFEAASTAKMYINPYAWTSNGSERTQFPAQVQIRVRIQCHPLSEDQFKPIILDNYYTNHHFWFELDHSQTSKLMTKLSSQPIASGSFNLNLRNKTDRMKKIHSLPSNGMKEAQSFKVPDAEKGFTESCEASGAFVTEEYLCLNGENKKENVPEDTAEHLGEKDRMYLKLKELAITSVSSDAPATGHAAESTTLLGHSFNEYLGHETSLKRNDHFEYVIEKNGGSSSDSTTYPSVIAQLIQGMQELVTFKDTQKQKMDCLEQKLAEAEREIQDLKSRCMKLELVSDPLMLQANETISLPAVEHNLDPEESIYLVGGYDGEAVLSSLDLYSPSDDVKRSLQPMNYDRCYAAIAKLNKVFYVFGGGTGCEWYDTVESYDPAMNMWNVHPSLNKEKGSLAGAALNDKIFAIGGGNGCDCFSDVEMYDLQLGRWIPTRSMLKERFALAGAELNGALYAVGGYDGVNYLKSAERFDPREHSWTRIESMNTERGCHALVAMNEKLYALGGFDGSAMVASTEVYDPRLGKWMPGEEMNQCRGYSAAAVVKDSIFAIGGVRSGEDVVETYEVYKEGEGWHEKRSTAIGNRCFGLAVYLGGDS</sequence>
<dbReference type="PROSITE" id="PS51222">
    <property type="entry name" value="DCD"/>
    <property type="match status" value="1"/>
</dbReference>
<dbReference type="Pfam" id="PF10539">
    <property type="entry name" value="Dev_Cell_Death"/>
    <property type="match status" value="1"/>
</dbReference>
<dbReference type="PANTHER" id="PTHR46034">
    <property type="match status" value="1"/>
</dbReference>
<dbReference type="SMART" id="SM00767">
    <property type="entry name" value="DCD"/>
    <property type="match status" value="1"/>
</dbReference>
<accession>A0AAV0E6Y8</accession>
<dbReference type="Gene3D" id="2.120.10.80">
    <property type="entry name" value="Kelch-type beta propeller"/>
    <property type="match status" value="1"/>
</dbReference>
<dbReference type="Proteomes" id="UP001152523">
    <property type="component" value="Unassembled WGS sequence"/>
</dbReference>
<dbReference type="SMART" id="SM00612">
    <property type="entry name" value="Kelch"/>
    <property type="match status" value="5"/>
</dbReference>
<dbReference type="InterPro" id="IPR006652">
    <property type="entry name" value="Kelch_1"/>
</dbReference>
<feature type="domain" description="DCD" evidence="2">
    <location>
        <begin position="87"/>
        <end position="220"/>
    </location>
</feature>
<proteinExistence type="predicted"/>
<evidence type="ECO:0000259" key="2">
    <source>
        <dbReference type="PROSITE" id="PS51222"/>
    </source>
</evidence>
<gene>
    <name evidence="3" type="ORF">CEPIT_LOCUS22290</name>
    <name evidence="4" type="ORF">CEPIT_LOCUS39684</name>
</gene>
<dbReference type="GO" id="GO:0034976">
    <property type="term" value="P:response to endoplasmic reticulum stress"/>
    <property type="evidence" value="ECO:0007669"/>
    <property type="project" value="InterPro"/>
</dbReference>
<evidence type="ECO:0000313" key="3">
    <source>
        <dbReference type="EMBL" id="CAH9118438.1"/>
    </source>
</evidence>
<reference evidence="3" key="1">
    <citation type="submission" date="2022-07" db="EMBL/GenBank/DDBJ databases">
        <authorList>
            <person name="Macas J."/>
            <person name="Novak P."/>
            <person name="Neumann P."/>
        </authorList>
    </citation>
    <scope>NUCLEOTIDE SEQUENCE</scope>
</reference>
<comment type="caution">
    <text evidence="3">The sequence shown here is derived from an EMBL/GenBank/DDBJ whole genome shotgun (WGS) entry which is preliminary data.</text>
</comment>
<evidence type="ECO:0000313" key="5">
    <source>
        <dbReference type="Proteomes" id="UP001152523"/>
    </source>
</evidence>
<dbReference type="InterPro" id="IPR013989">
    <property type="entry name" value="Dev_and_cell_death_domain"/>
</dbReference>
<dbReference type="Pfam" id="PF01344">
    <property type="entry name" value="Kelch_1"/>
    <property type="match status" value="4"/>
</dbReference>
<keyword evidence="1" id="KW-0175">Coiled coil</keyword>
<dbReference type="EMBL" id="CAMAPF010001037">
    <property type="protein sequence ID" value="CAH9142150.1"/>
    <property type="molecule type" value="Genomic_DNA"/>
</dbReference>
<feature type="coiled-coil region" evidence="1">
    <location>
        <begin position="390"/>
        <end position="424"/>
    </location>
</feature>